<evidence type="ECO:0000313" key="3">
    <source>
        <dbReference type="EMBL" id="RPB29547.1"/>
    </source>
</evidence>
<keyword evidence="2" id="KW-0812">Transmembrane</keyword>
<feature type="transmembrane region" description="Helical" evidence="2">
    <location>
        <begin position="125"/>
        <end position="145"/>
    </location>
</feature>
<reference evidence="3 4" key="1">
    <citation type="journal article" date="2018" name="Nat. Ecol. Evol.">
        <title>Pezizomycetes genomes reveal the molecular basis of ectomycorrhizal truffle lifestyle.</title>
        <authorList>
            <person name="Murat C."/>
            <person name="Payen T."/>
            <person name="Noel B."/>
            <person name="Kuo A."/>
            <person name="Morin E."/>
            <person name="Chen J."/>
            <person name="Kohler A."/>
            <person name="Krizsan K."/>
            <person name="Balestrini R."/>
            <person name="Da Silva C."/>
            <person name="Montanini B."/>
            <person name="Hainaut M."/>
            <person name="Levati E."/>
            <person name="Barry K.W."/>
            <person name="Belfiori B."/>
            <person name="Cichocki N."/>
            <person name="Clum A."/>
            <person name="Dockter R.B."/>
            <person name="Fauchery L."/>
            <person name="Guy J."/>
            <person name="Iotti M."/>
            <person name="Le Tacon F."/>
            <person name="Lindquist E.A."/>
            <person name="Lipzen A."/>
            <person name="Malagnac F."/>
            <person name="Mello A."/>
            <person name="Molinier V."/>
            <person name="Miyauchi S."/>
            <person name="Poulain J."/>
            <person name="Riccioni C."/>
            <person name="Rubini A."/>
            <person name="Sitrit Y."/>
            <person name="Splivallo R."/>
            <person name="Traeger S."/>
            <person name="Wang M."/>
            <person name="Zifcakova L."/>
            <person name="Wipf D."/>
            <person name="Zambonelli A."/>
            <person name="Paolocci F."/>
            <person name="Nowrousian M."/>
            <person name="Ottonello S."/>
            <person name="Baldrian P."/>
            <person name="Spatafora J.W."/>
            <person name="Henrissat B."/>
            <person name="Nagy L.G."/>
            <person name="Aury J.M."/>
            <person name="Wincker P."/>
            <person name="Grigoriev I.V."/>
            <person name="Bonfante P."/>
            <person name="Martin F.M."/>
        </authorList>
    </citation>
    <scope>NUCLEOTIDE SEQUENCE [LARGE SCALE GENOMIC DNA]</scope>
    <source>
        <strain evidence="3 4">ATCC MYA-4762</strain>
    </source>
</reference>
<dbReference type="Proteomes" id="UP000267821">
    <property type="component" value="Unassembled WGS sequence"/>
</dbReference>
<feature type="region of interest" description="Disordered" evidence="1">
    <location>
        <begin position="184"/>
        <end position="203"/>
    </location>
</feature>
<dbReference type="OrthoDB" id="10448997at2759"/>
<dbReference type="EMBL" id="ML121527">
    <property type="protein sequence ID" value="RPB29547.1"/>
    <property type="molecule type" value="Genomic_DNA"/>
</dbReference>
<dbReference type="AlphaFoldDB" id="A0A3N4M3F8"/>
<gene>
    <name evidence="3" type="ORF">L211DRAFT_24074</name>
</gene>
<organism evidence="3 4">
    <name type="scientific">Terfezia boudieri ATCC MYA-4762</name>
    <dbReference type="NCBI Taxonomy" id="1051890"/>
    <lineage>
        <taxon>Eukaryota</taxon>
        <taxon>Fungi</taxon>
        <taxon>Dikarya</taxon>
        <taxon>Ascomycota</taxon>
        <taxon>Pezizomycotina</taxon>
        <taxon>Pezizomycetes</taxon>
        <taxon>Pezizales</taxon>
        <taxon>Pezizaceae</taxon>
        <taxon>Terfezia</taxon>
    </lineage>
</organism>
<keyword evidence="2" id="KW-1133">Transmembrane helix</keyword>
<sequence>MSSNDMTPVLVHTEEDFIEVKTGTNKCDFCEKNRCVGKGKPARHMRRCNKCSRHVCEPCAEKRGWTHSLSWARDRLLNNFAFRLVHLERRKNKTKKNTKFSSYFLIPLHLFSLDLITRVCRLEVLGASVAILLVIALWIHLLVSLQGLGLGTELQHHHNSGEIDKLTIGVPYCGGVHIAGTSNGQELAGSGQDRTGRLARHNT</sequence>
<evidence type="ECO:0000256" key="2">
    <source>
        <dbReference type="SAM" id="Phobius"/>
    </source>
</evidence>
<name>A0A3N4M3F8_9PEZI</name>
<accession>A0A3N4M3F8</accession>
<protein>
    <submittedName>
        <fullName evidence="3">Uncharacterized protein</fullName>
    </submittedName>
</protein>
<keyword evidence="4" id="KW-1185">Reference proteome</keyword>
<dbReference type="InParanoid" id="A0A3N4M3F8"/>
<feature type="transmembrane region" description="Helical" evidence="2">
    <location>
        <begin position="100"/>
        <end position="119"/>
    </location>
</feature>
<evidence type="ECO:0000256" key="1">
    <source>
        <dbReference type="SAM" id="MobiDB-lite"/>
    </source>
</evidence>
<evidence type="ECO:0000313" key="4">
    <source>
        <dbReference type="Proteomes" id="UP000267821"/>
    </source>
</evidence>
<keyword evidence="2" id="KW-0472">Membrane</keyword>
<proteinExistence type="predicted"/>